<dbReference type="EMBL" id="BARV01045401">
    <property type="protein sequence ID" value="GAI68501.1"/>
    <property type="molecule type" value="Genomic_DNA"/>
</dbReference>
<gene>
    <name evidence="2" type="ORF">S06H3_66529</name>
</gene>
<dbReference type="GO" id="GO:0016757">
    <property type="term" value="F:glycosyltransferase activity"/>
    <property type="evidence" value="ECO:0007669"/>
    <property type="project" value="InterPro"/>
</dbReference>
<dbReference type="SUPFAM" id="SSF53756">
    <property type="entry name" value="UDP-Glycosyltransferase/glycogen phosphorylase"/>
    <property type="match status" value="1"/>
</dbReference>
<dbReference type="Gene3D" id="3.40.50.2000">
    <property type="entry name" value="Glycogen Phosphorylase B"/>
    <property type="match status" value="1"/>
</dbReference>
<organism evidence="2">
    <name type="scientific">marine sediment metagenome</name>
    <dbReference type="NCBI Taxonomy" id="412755"/>
    <lineage>
        <taxon>unclassified sequences</taxon>
        <taxon>metagenomes</taxon>
        <taxon>ecological metagenomes</taxon>
    </lineage>
</organism>
<sequence length="36" mass="4079">GPVPYDEMPKIYQRASVLVSPSYMEGFPVSYAEALW</sequence>
<evidence type="ECO:0000313" key="2">
    <source>
        <dbReference type="EMBL" id="GAI68501.1"/>
    </source>
</evidence>
<dbReference type="AlphaFoldDB" id="X1RNH4"/>
<reference evidence="2" key="1">
    <citation type="journal article" date="2014" name="Front. Microbiol.">
        <title>High frequency of phylogenetically diverse reductive dehalogenase-homologous genes in deep subseafloor sedimentary metagenomes.</title>
        <authorList>
            <person name="Kawai M."/>
            <person name="Futagami T."/>
            <person name="Toyoda A."/>
            <person name="Takaki Y."/>
            <person name="Nishi S."/>
            <person name="Hori S."/>
            <person name="Arai W."/>
            <person name="Tsubouchi T."/>
            <person name="Morono Y."/>
            <person name="Uchiyama I."/>
            <person name="Ito T."/>
            <person name="Fujiyama A."/>
            <person name="Inagaki F."/>
            <person name="Takami H."/>
        </authorList>
    </citation>
    <scope>NUCLEOTIDE SEQUENCE</scope>
    <source>
        <strain evidence="2">Expedition CK06-06</strain>
    </source>
</reference>
<feature type="domain" description="Glycosyl transferase family 1" evidence="1">
    <location>
        <begin position="1"/>
        <end position="35"/>
    </location>
</feature>
<feature type="non-terminal residue" evidence="2">
    <location>
        <position position="1"/>
    </location>
</feature>
<comment type="caution">
    <text evidence="2">The sequence shown here is derived from an EMBL/GenBank/DDBJ whole genome shotgun (WGS) entry which is preliminary data.</text>
</comment>
<protein>
    <recommendedName>
        <fullName evidence="1">Glycosyl transferase family 1 domain-containing protein</fullName>
    </recommendedName>
</protein>
<accession>X1RNH4</accession>
<dbReference type="Pfam" id="PF00534">
    <property type="entry name" value="Glycos_transf_1"/>
    <property type="match status" value="1"/>
</dbReference>
<dbReference type="InterPro" id="IPR001296">
    <property type="entry name" value="Glyco_trans_1"/>
</dbReference>
<evidence type="ECO:0000259" key="1">
    <source>
        <dbReference type="Pfam" id="PF00534"/>
    </source>
</evidence>
<name>X1RNH4_9ZZZZ</name>
<proteinExistence type="predicted"/>